<dbReference type="EMBL" id="JBDJNQ010000004">
    <property type="protein sequence ID" value="MEN5377890.1"/>
    <property type="molecule type" value="Genomic_DNA"/>
</dbReference>
<gene>
    <name evidence="1" type="ORF">ABE541_11495</name>
</gene>
<proteinExistence type="predicted"/>
<reference evidence="1 2" key="1">
    <citation type="submission" date="2024-04" db="EMBL/GenBank/DDBJ databases">
        <title>WGS of bacteria from Torrens River.</title>
        <authorList>
            <person name="Wyrsch E.R."/>
            <person name="Drigo B."/>
        </authorList>
    </citation>
    <scope>NUCLEOTIDE SEQUENCE [LARGE SCALE GENOMIC DNA]</scope>
    <source>
        <strain evidence="1 2">TWI391</strain>
    </source>
</reference>
<name>A0ABV0BTM5_9SPHI</name>
<accession>A0ABV0BTM5</accession>
<dbReference type="PROSITE" id="PS51257">
    <property type="entry name" value="PROKAR_LIPOPROTEIN"/>
    <property type="match status" value="1"/>
</dbReference>
<dbReference type="RefSeq" id="WP_183912554.1">
    <property type="nucleotide sequence ID" value="NZ_JBDJLH010000002.1"/>
</dbReference>
<dbReference type="Proteomes" id="UP001409291">
    <property type="component" value="Unassembled WGS sequence"/>
</dbReference>
<evidence type="ECO:0008006" key="3">
    <source>
        <dbReference type="Google" id="ProtNLM"/>
    </source>
</evidence>
<organism evidence="1 2">
    <name type="scientific">Sphingobacterium kitahiroshimense</name>
    <dbReference type="NCBI Taxonomy" id="470446"/>
    <lineage>
        <taxon>Bacteria</taxon>
        <taxon>Pseudomonadati</taxon>
        <taxon>Bacteroidota</taxon>
        <taxon>Sphingobacteriia</taxon>
        <taxon>Sphingobacteriales</taxon>
        <taxon>Sphingobacteriaceae</taxon>
        <taxon>Sphingobacterium</taxon>
    </lineage>
</organism>
<evidence type="ECO:0000313" key="1">
    <source>
        <dbReference type="EMBL" id="MEN5377890.1"/>
    </source>
</evidence>
<keyword evidence="2" id="KW-1185">Reference proteome</keyword>
<evidence type="ECO:0000313" key="2">
    <source>
        <dbReference type="Proteomes" id="UP001409291"/>
    </source>
</evidence>
<sequence length="172" mass="19801">MKIFITTLIFMTLFSCSNSEKNNLGNGFHIMKGDREEDDVVVYCKEKDNSGCFAGIYIVPSYDLHYDSTGKYHVHVLGAAVNNNVIAVETFNKLTADTNYWFINKSLSFHLDTCVVDCEKSINKYCEGPFNKERALEYFGAKKIKLKKMYGHSKIFSDYMKGMYLYLLEDHT</sequence>
<protein>
    <recommendedName>
        <fullName evidence="3">Lipoprotein</fullName>
    </recommendedName>
</protein>
<comment type="caution">
    <text evidence="1">The sequence shown here is derived from an EMBL/GenBank/DDBJ whole genome shotgun (WGS) entry which is preliminary data.</text>
</comment>